<evidence type="ECO:0000313" key="1">
    <source>
        <dbReference type="EMBL" id="MDQ0436472.1"/>
    </source>
</evidence>
<gene>
    <name evidence="1" type="ORF">QO014_000842</name>
</gene>
<comment type="caution">
    <text evidence="1">The sequence shown here is derived from an EMBL/GenBank/DDBJ whole genome shotgun (WGS) entry which is preliminary data.</text>
</comment>
<accession>A0ABU0H2F8</accession>
<keyword evidence="2" id="KW-1185">Reference proteome</keyword>
<evidence type="ECO:0000313" key="2">
    <source>
        <dbReference type="Proteomes" id="UP001241603"/>
    </source>
</evidence>
<dbReference type="RefSeq" id="WP_266347383.1">
    <property type="nucleotide sequence ID" value="NZ_JAPKNG010000001.1"/>
</dbReference>
<reference evidence="1 2" key="1">
    <citation type="submission" date="2023-07" db="EMBL/GenBank/DDBJ databases">
        <title>Genomic Encyclopedia of Type Strains, Phase IV (KMG-IV): sequencing the most valuable type-strain genomes for metagenomic binning, comparative biology and taxonomic classification.</title>
        <authorList>
            <person name="Goeker M."/>
        </authorList>
    </citation>
    <scope>NUCLEOTIDE SEQUENCE [LARGE SCALE GENOMIC DNA]</scope>
    <source>
        <strain evidence="1 2">B6-8</strain>
    </source>
</reference>
<name>A0ABU0H2F8_9HYPH</name>
<dbReference type="EMBL" id="JAUSVO010000001">
    <property type="protein sequence ID" value="MDQ0436472.1"/>
    <property type="molecule type" value="Genomic_DNA"/>
</dbReference>
<organism evidence="1 2">
    <name type="scientific">Kaistia dalseonensis</name>
    <dbReference type="NCBI Taxonomy" id="410840"/>
    <lineage>
        <taxon>Bacteria</taxon>
        <taxon>Pseudomonadati</taxon>
        <taxon>Pseudomonadota</taxon>
        <taxon>Alphaproteobacteria</taxon>
        <taxon>Hyphomicrobiales</taxon>
        <taxon>Kaistiaceae</taxon>
        <taxon>Kaistia</taxon>
    </lineage>
</organism>
<protein>
    <submittedName>
        <fullName evidence="1">Uncharacterized protein</fullName>
    </submittedName>
</protein>
<proteinExistence type="predicted"/>
<sequence length="89" mass="9399">MGGLVRLIVLLIIIVGGYWAYYAFAAANPNDSMGVAINKRLPVAARQFACQKLKERFGDIQAPEGCADFAFWAPVATAPATTAPAATTP</sequence>
<dbReference type="Proteomes" id="UP001241603">
    <property type="component" value="Unassembled WGS sequence"/>
</dbReference>